<name>A0A0L6VKC6_9BASI</name>
<organism evidence="2 3">
    <name type="scientific">Puccinia sorghi</name>
    <dbReference type="NCBI Taxonomy" id="27349"/>
    <lineage>
        <taxon>Eukaryota</taxon>
        <taxon>Fungi</taxon>
        <taxon>Dikarya</taxon>
        <taxon>Basidiomycota</taxon>
        <taxon>Pucciniomycotina</taxon>
        <taxon>Pucciniomycetes</taxon>
        <taxon>Pucciniales</taxon>
        <taxon>Pucciniaceae</taxon>
        <taxon>Puccinia</taxon>
    </lineage>
</organism>
<dbReference type="EMBL" id="LAVV01004932">
    <property type="protein sequence ID" value="KNZ61159.1"/>
    <property type="molecule type" value="Genomic_DNA"/>
</dbReference>
<dbReference type="VEuPathDB" id="FungiDB:VP01_1443g2"/>
<evidence type="ECO:0000256" key="1">
    <source>
        <dbReference type="SAM" id="MobiDB-lite"/>
    </source>
</evidence>
<feature type="compositionally biased region" description="Polar residues" evidence="1">
    <location>
        <begin position="19"/>
        <end position="29"/>
    </location>
</feature>
<dbReference type="Proteomes" id="UP000037035">
    <property type="component" value="Unassembled WGS sequence"/>
</dbReference>
<comment type="caution">
    <text evidence="2">The sequence shown here is derived from an EMBL/GenBank/DDBJ whole genome shotgun (WGS) entry which is preliminary data.</text>
</comment>
<evidence type="ECO:0000313" key="2">
    <source>
        <dbReference type="EMBL" id="KNZ61159.1"/>
    </source>
</evidence>
<keyword evidence="3" id="KW-1185">Reference proteome</keyword>
<dbReference type="AlphaFoldDB" id="A0A0L6VKC6"/>
<gene>
    <name evidence="2" type="ORF">VP01_1443g2</name>
</gene>
<reference evidence="2 3" key="1">
    <citation type="submission" date="2015-08" db="EMBL/GenBank/DDBJ databases">
        <title>Next Generation Sequencing and Analysis of the Genome of Puccinia sorghi L Schw, the Causal Agent of Maize Common Rust.</title>
        <authorList>
            <person name="Rochi L."/>
            <person name="Burguener G."/>
            <person name="Darino M."/>
            <person name="Turjanski A."/>
            <person name="Kreff E."/>
            <person name="Dieguez M.J."/>
            <person name="Sacco F."/>
        </authorList>
    </citation>
    <scope>NUCLEOTIDE SEQUENCE [LARGE SCALE GENOMIC DNA]</scope>
    <source>
        <strain evidence="2 3">RO10H11247</strain>
    </source>
</reference>
<feature type="region of interest" description="Disordered" evidence="1">
    <location>
        <begin position="1"/>
        <end position="45"/>
    </location>
</feature>
<sequence>MKRQGRTNAEVKTEPEPSDNATVLFNQSGKKSNPKKKPKNREYCTPGVHNPLASHPEATCWNLHPELRPSPTKPSTQLAEVDVNSDDGASATLFLTTRCVKPIVLDSGASQHMINNPKFFTKTRDTLIKISTGGHKNFLQGTAIGTAILVNKRGQKIKLENPQPPLKKYKSKILHATLPMRTPQTGTLDWVTPVRSFRN</sequence>
<dbReference type="OrthoDB" id="413361at2759"/>
<proteinExistence type="predicted"/>
<accession>A0A0L6VKC6</accession>
<protein>
    <submittedName>
        <fullName evidence="2">Uncharacterized protein</fullName>
    </submittedName>
</protein>
<evidence type="ECO:0000313" key="3">
    <source>
        <dbReference type="Proteomes" id="UP000037035"/>
    </source>
</evidence>